<sequence length="187" mass="20590">MINSYGIFTQQGAEWSEGVGVMGLEPVSFCKATGFGRTLYYNRDKCEDAFVPGYAPERPGCVVGVDLPRMSGRDREGNYYHSEKPMQVALMVSCFPLTAKGILAKLGTDVVNRKTFYFSDDSHSGIAKVDGRMIYIPFDMAQMLCGMDGADKRASAIHIKFSDGVALDDGCESVKELWRGFAQKHKG</sequence>
<protein>
    <submittedName>
        <fullName evidence="1">Uncharacterized protein</fullName>
    </submittedName>
</protein>
<accession>A0A0F9KB04</accession>
<name>A0A0F9KB04_9ZZZZ</name>
<dbReference type="AlphaFoldDB" id="A0A0F9KB04"/>
<dbReference type="EMBL" id="LAZR01014021">
    <property type="protein sequence ID" value="KKM19303.1"/>
    <property type="molecule type" value="Genomic_DNA"/>
</dbReference>
<comment type="caution">
    <text evidence="1">The sequence shown here is derived from an EMBL/GenBank/DDBJ whole genome shotgun (WGS) entry which is preliminary data.</text>
</comment>
<gene>
    <name evidence="1" type="ORF">LCGC14_1657040</name>
</gene>
<reference evidence="1" key="1">
    <citation type="journal article" date="2015" name="Nature">
        <title>Complex archaea that bridge the gap between prokaryotes and eukaryotes.</title>
        <authorList>
            <person name="Spang A."/>
            <person name="Saw J.H."/>
            <person name="Jorgensen S.L."/>
            <person name="Zaremba-Niedzwiedzka K."/>
            <person name="Martijn J."/>
            <person name="Lind A.E."/>
            <person name="van Eijk R."/>
            <person name="Schleper C."/>
            <person name="Guy L."/>
            <person name="Ettema T.J."/>
        </authorList>
    </citation>
    <scope>NUCLEOTIDE SEQUENCE</scope>
</reference>
<proteinExistence type="predicted"/>
<feature type="non-terminal residue" evidence="1">
    <location>
        <position position="187"/>
    </location>
</feature>
<organism evidence="1">
    <name type="scientific">marine sediment metagenome</name>
    <dbReference type="NCBI Taxonomy" id="412755"/>
    <lineage>
        <taxon>unclassified sequences</taxon>
        <taxon>metagenomes</taxon>
        <taxon>ecological metagenomes</taxon>
    </lineage>
</organism>
<evidence type="ECO:0000313" key="1">
    <source>
        <dbReference type="EMBL" id="KKM19303.1"/>
    </source>
</evidence>